<dbReference type="FunFam" id="2.40.330.10:FF:000001">
    <property type="entry name" value="Auxin response factor"/>
    <property type="match status" value="1"/>
</dbReference>
<keyword evidence="5 9" id="KW-0238">DNA-binding</keyword>
<feature type="domain" description="PB1" evidence="12">
    <location>
        <begin position="987"/>
        <end position="1080"/>
    </location>
</feature>
<dbReference type="GO" id="GO:0005634">
    <property type="term" value="C:nucleus"/>
    <property type="evidence" value="ECO:0000318"/>
    <property type="project" value="GO_Central"/>
</dbReference>
<dbReference type="InterPro" id="IPR044835">
    <property type="entry name" value="ARF_plant"/>
</dbReference>
<evidence type="ECO:0000256" key="4">
    <source>
        <dbReference type="ARBA" id="ARBA00023015"/>
    </source>
</evidence>
<gene>
    <name evidence="13" type="ORF">MANES_03G043900v8</name>
</gene>
<dbReference type="Gramene" id="Manes.03G043900.1.v8.1">
    <property type="protein sequence ID" value="Manes.03G043900.1.v8.1.CDS"/>
    <property type="gene ID" value="Manes.03G043900.v8.1"/>
</dbReference>
<feature type="compositionally biased region" description="Low complexity" evidence="10">
    <location>
        <begin position="719"/>
        <end position="740"/>
    </location>
</feature>
<dbReference type="Pfam" id="PF02362">
    <property type="entry name" value="B3"/>
    <property type="match status" value="1"/>
</dbReference>
<evidence type="ECO:0000256" key="3">
    <source>
        <dbReference type="ARBA" id="ARBA00011726"/>
    </source>
</evidence>
<dbReference type="InterPro" id="IPR015300">
    <property type="entry name" value="DNA-bd_pseudobarrel_sf"/>
</dbReference>
<dbReference type="GO" id="GO:1990110">
    <property type="term" value="P:callus formation"/>
    <property type="evidence" value="ECO:0000318"/>
    <property type="project" value="GO_Central"/>
</dbReference>
<dbReference type="CDD" id="cd10017">
    <property type="entry name" value="B3_DNA"/>
    <property type="match status" value="1"/>
</dbReference>
<evidence type="ECO:0000259" key="11">
    <source>
        <dbReference type="PROSITE" id="PS50863"/>
    </source>
</evidence>
<name>A0A2C9W4F9_MANES</name>
<comment type="similarity">
    <text evidence="2 9">Belongs to the ARF family.</text>
</comment>
<comment type="subunit">
    <text evidence="3 9">Homodimers and heterodimers.</text>
</comment>
<dbReference type="SMART" id="SM01019">
    <property type="entry name" value="B3"/>
    <property type="match status" value="1"/>
</dbReference>
<evidence type="ECO:0000256" key="7">
    <source>
        <dbReference type="ARBA" id="ARBA00023242"/>
    </source>
</evidence>
<dbReference type="GO" id="GO:0048366">
    <property type="term" value="P:leaf development"/>
    <property type="evidence" value="ECO:0000318"/>
    <property type="project" value="GO_Central"/>
</dbReference>
<dbReference type="Gene3D" id="3.10.20.90">
    <property type="entry name" value="Phosphatidylinositol 3-kinase Catalytic Subunit, Chain A, domain 1"/>
    <property type="match status" value="1"/>
</dbReference>
<evidence type="ECO:0000256" key="5">
    <source>
        <dbReference type="ARBA" id="ARBA00023125"/>
    </source>
</evidence>
<feature type="region of interest" description="Disordered" evidence="10">
    <location>
        <begin position="762"/>
        <end position="798"/>
    </location>
</feature>
<feature type="domain" description="TF-B3" evidence="11">
    <location>
        <begin position="126"/>
        <end position="228"/>
    </location>
</feature>
<dbReference type="GO" id="GO:0009733">
    <property type="term" value="P:response to auxin"/>
    <property type="evidence" value="ECO:0000318"/>
    <property type="project" value="GO_Central"/>
</dbReference>
<evidence type="ECO:0000313" key="14">
    <source>
        <dbReference type="Proteomes" id="UP000091857"/>
    </source>
</evidence>
<feature type="region of interest" description="Disordered" evidence="10">
    <location>
        <begin position="469"/>
        <end position="489"/>
    </location>
</feature>
<dbReference type="SUPFAM" id="SSF101936">
    <property type="entry name" value="DNA-binding pseudobarrel domain"/>
    <property type="match status" value="1"/>
</dbReference>
<evidence type="ECO:0000256" key="10">
    <source>
        <dbReference type="SAM" id="MobiDB-lite"/>
    </source>
</evidence>
<dbReference type="GO" id="GO:0009734">
    <property type="term" value="P:auxin-activated signaling pathway"/>
    <property type="evidence" value="ECO:0007669"/>
    <property type="project" value="UniProtKB-KW"/>
</dbReference>
<dbReference type="SUPFAM" id="SSF54277">
    <property type="entry name" value="CAD &amp; PB1 domains"/>
    <property type="match status" value="1"/>
</dbReference>
<dbReference type="PROSITE" id="PS51745">
    <property type="entry name" value="PB1"/>
    <property type="match status" value="1"/>
</dbReference>
<dbReference type="Pfam" id="PF06507">
    <property type="entry name" value="ARF_AD"/>
    <property type="match status" value="1"/>
</dbReference>
<dbReference type="Gene3D" id="2.40.330.10">
    <property type="entry name" value="DNA-binding pseudobarrel domain"/>
    <property type="match status" value="1"/>
</dbReference>
<reference evidence="14" key="1">
    <citation type="journal article" date="2016" name="Nat. Biotechnol.">
        <title>Sequencing wild and cultivated cassava and related species reveals extensive interspecific hybridization and genetic diversity.</title>
        <authorList>
            <person name="Bredeson J.V."/>
            <person name="Lyons J.B."/>
            <person name="Prochnik S.E."/>
            <person name="Wu G.A."/>
            <person name="Ha C.M."/>
            <person name="Edsinger-Gonzales E."/>
            <person name="Grimwood J."/>
            <person name="Schmutz J."/>
            <person name="Rabbi I.Y."/>
            <person name="Egesi C."/>
            <person name="Nauluvula P."/>
            <person name="Lebot V."/>
            <person name="Ndunguru J."/>
            <person name="Mkamilo G."/>
            <person name="Bart R.S."/>
            <person name="Setter T.L."/>
            <person name="Gleadow R.M."/>
            <person name="Kulakow P."/>
            <person name="Ferguson M.E."/>
            <person name="Rounsley S."/>
            <person name="Rokhsar D.S."/>
        </authorList>
    </citation>
    <scope>NUCLEOTIDE SEQUENCE [LARGE SCALE GENOMIC DNA]</scope>
    <source>
        <strain evidence="14">cv. AM560-2</strain>
    </source>
</reference>
<keyword evidence="7 9" id="KW-0539">Nucleus</keyword>
<evidence type="ECO:0000256" key="9">
    <source>
        <dbReference type="RuleBase" id="RU004561"/>
    </source>
</evidence>
<feature type="region of interest" description="Disordered" evidence="10">
    <location>
        <begin position="599"/>
        <end position="618"/>
    </location>
</feature>
<dbReference type="FunFam" id="3.10.20.90:FF:000047">
    <property type="entry name" value="Auxin response factor"/>
    <property type="match status" value="1"/>
</dbReference>
<protein>
    <recommendedName>
        <fullName evidence="9">Auxin response factor</fullName>
    </recommendedName>
</protein>
<dbReference type="GO" id="GO:0010311">
    <property type="term" value="P:lateral root formation"/>
    <property type="evidence" value="ECO:0000318"/>
    <property type="project" value="GO_Central"/>
</dbReference>
<dbReference type="InterPro" id="IPR053793">
    <property type="entry name" value="PB1-like"/>
</dbReference>
<comment type="caution">
    <text evidence="13">The sequence shown here is derived from an EMBL/GenBank/DDBJ whole genome shotgun (WGS) entry which is preliminary data.</text>
</comment>
<dbReference type="Gene3D" id="2.30.30.1040">
    <property type="match status" value="1"/>
</dbReference>
<organism evidence="13 14">
    <name type="scientific">Manihot esculenta</name>
    <name type="common">Cassava</name>
    <name type="synonym">Jatropha manihot</name>
    <dbReference type="NCBI Taxonomy" id="3983"/>
    <lineage>
        <taxon>Eukaryota</taxon>
        <taxon>Viridiplantae</taxon>
        <taxon>Streptophyta</taxon>
        <taxon>Embryophyta</taxon>
        <taxon>Tracheophyta</taxon>
        <taxon>Spermatophyta</taxon>
        <taxon>Magnoliopsida</taxon>
        <taxon>eudicotyledons</taxon>
        <taxon>Gunneridae</taxon>
        <taxon>Pentapetalae</taxon>
        <taxon>rosids</taxon>
        <taxon>fabids</taxon>
        <taxon>Malpighiales</taxon>
        <taxon>Euphorbiaceae</taxon>
        <taxon>Crotonoideae</taxon>
        <taxon>Manihoteae</taxon>
        <taxon>Manihot</taxon>
    </lineage>
</organism>
<keyword evidence="4 9" id="KW-0805">Transcription regulation</keyword>
<evidence type="ECO:0000256" key="8">
    <source>
        <dbReference type="ARBA" id="ARBA00023294"/>
    </source>
</evidence>
<dbReference type="GO" id="GO:0006355">
    <property type="term" value="P:regulation of DNA-templated transcription"/>
    <property type="evidence" value="ECO:0000318"/>
    <property type="project" value="GO_Central"/>
</dbReference>
<feature type="region of interest" description="Disordered" evidence="10">
    <location>
        <begin position="504"/>
        <end position="563"/>
    </location>
</feature>
<dbReference type="PROSITE" id="PS50863">
    <property type="entry name" value="B3"/>
    <property type="match status" value="1"/>
</dbReference>
<comment type="function">
    <text evidence="9">Auxin response factors (ARFs) are transcriptional factors that bind specifically to the DNA sequence 5'-TGTCTC-3' found in the auxin-responsive promoter elements (AuxREs).</text>
</comment>
<evidence type="ECO:0000259" key="12">
    <source>
        <dbReference type="PROSITE" id="PS51745"/>
    </source>
</evidence>
<dbReference type="InterPro" id="IPR033389">
    <property type="entry name" value="AUX/IAA_dom"/>
</dbReference>
<comment type="subcellular location">
    <subcellularLocation>
        <location evidence="1 9">Nucleus</location>
    </subcellularLocation>
</comment>
<dbReference type="OMA" id="IQSHPRN"/>
<dbReference type="OrthoDB" id="1101089at2759"/>
<dbReference type="PANTHER" id="PTHR31384">
    <property type="entry name" value="AUXIN RESPONSE FACTOR 4-RELATED"/>
    <property type="match status" value="1"/>
</dbReference>
<dbReference type="EMBL" id="CM004389">
    <property type="protein sequence ID" value="OAY54044.1"/>
    <property type="molecule type" value="Genomic_DNA"/>
</dbReference>
<evidence type="ECO:0000256" key="1">
    <source>
        <dbReference type="ARBA" id="ARBA00004123"/>
    </source>
</evidence>
<accession>A0A2C9W4F9</accession>
<proteinExistence type="inferred from homology"/>
<evidence type="ECO:0000256" key="2">
    <source>
        <dbReference type="ARBA" id="ARBA00007853"/>
    </source>
</evidence>
<evidence type="ECO:0000313" key="13">
    <source>
        <dbReference type="EMBL" id="OAY54044.1"/>
    </source>
</evidence>
<dbReference type="SMR" id="A0A2C9W4F9"/>
<dbReference type="Proteomes" id="UP000091857">
    <property type="component" value="Chromosome 3"/>
</dbReference>
<keyword evidence="8 9" id="KW-0927">Auxin signaling pathway</keyword>
<dbReference type="Pfam" id="PF02309">
    <property type="entry name" value="AUX_IAA"/>
    <property type="match status" value="1"/>
</dbReference>
<dbReference type="GO" id="GO:0000976">
    <property type="term" value="F:transcription cis-regulatory region binding"/>
    <property type="evidence" value="ECO:0000318"/>
    <property type="project" value="GO_Central"/>
</dbReference>
<feature type="compositionally biased region" description="Polar residues" evidence="10">
    <location>
        <begin position="608"/>
        <end position="618"/>
    </location>
</feature>
<keyword evidence="14" id="KW-1185">Reference proteome</keyword>
<dbReference type="PANTHER" id="PTHR31384:SF21">
    <property type="entry name" value="AUXIN RESPONSE FACTOR 19"/>
    <property type="match status" value="1"/>
</dbReference>
<dbReference type="AlphaFoldDB" id="A0A2C9W4F9"/>
<keyword evidence="6 9" id="KW-0804">Transcription</keyword>
<dbReference type="STRING" id="3983.A0A2C9W4F9"/>
<feature type="region of interest" description="Disordered" evidence="10">
    <location>
        <begin position="719"/>
        <end position="749"/>
    </location>
</feature>
<dbReference type="FunFam" id="2.30.30.1040:FF:000001">
    <property type="entry name" value="Auxin response factor"/>
    <property type="match status" value="1"/>
</dbReference>
<dbReference type="InterPro" id="IPR003340">
    <property type="entry name" value="B3_DNA-bd"/>
</dbReference>
<sequence length="1114" mass="124258">MKVPPNGYMPNSAEGERKTINSELWHACAGPLVSLPPVGSLVVYFPQGHSEQVAASMQKEADFVPSYPNLPSKLICMLHNVTLHADAETDEVYAQMTLQPVSKYDKEALLASDMGLKQSRQPTEFFCKTLTASDTSTHGGFSVPRRAAEKIFPPLDFSMQPPAQELGAKDLHDNAWTFRHIYRGQPKRHLLTTGWSVFVSTKRLFAGDSVLFIRDEKSQLLLGVRHANKQQSALSSSVISSDSMHIGILAAAAHAAANNSPFTIFYNPRASPSEFVIPFAKYSKAMYTQVSVGMRFRMMFETEDSGVRRYMGTITGISDLDPVRWKKSQWRNLQVGWDESAAGERPSRVGIWEIEPVITPFYICPPPFFRPKFPKQPGMPDDESDIENAFKRAMPWLGDDFGMKETPSSIFPGLSLVQWMSMQQNNQFPAAQAGFFPPMLPSNALHSTLGSDDPSKLLNFQAPGLSVPSLQFNKANPQNQVGQLPQPSMAWTQQQQLQQFLQTNISQQQPAQPQQLQQQPHPQQQQRQEPQQQQLSQQPQPEIQPRQIRQQHPQLEQQQQQQIFQPPVNSGVTANSISNQNLQQPMVYSQLQQQQQQQLLASNTQSQNIPPANKSSYQLSSLPQDATLQQQMEQQSTLLQRQQQQTQLQQSPLQLLQQNLSHRTQLPLPQQQVQQLSQPSLSEQQLHLQLLQKMQQQQQQQQQLLSPTSSPLQPQLLQQQLNHQQNQQFQQSPVSQSQPQGSNSFSTAALGQSQSFPVCHSHVLQKPPTTNRAHSTLTDGDAPSCSTSPSTNNCQISPSNFMNRNQESPAILMGDQVVEPGTNLVQELNNKSDIRVKHEFQSSKGLEQLKYKGTVPDQLEACSSGTSYCLEAGNIQPNFSLLTYGLDGDIQSHPRNSMPFAANIDSLAPDTLLSRGYDTQKDIQNLVTNYGGTPRDIETELSTAAISSQTFGVPNIPFKPGCSNDVAINDSGVLNGGLWANQTQRMRTYTKVQKRGSVGRSIDVTRYRGYDELRHDLARMFGIEGQLEDPQSSDWKLVYVDHENDILLVGDDPWEEFVSCVQSIKILSSAEVQQMSLDGDLGSVPVPNQACSGTDSGNAWRGHYDDNSAASFNR</sequence>
<dbReference type="InterPro" id="IPR010525">
    <property type="entry name" value="ARF_dom"/>
</dbReference>
<feature type="compositionally biased region" description="Polar residues" evidence="10">
    <location>
        <begin position="767"/>
        <end position="798"/>
    </location>
</feature>
<evidence type="ECO:0000256" key="6">
    <source>
        <dbReference type="ARBA" id="ARBA00023163"/>
    </source>
</evidence>